<dbReference type="Proteomes" id="UP000256388">
    <property type="component" value="Unassembled WGS sequence"/>
</dbReference>
<evidence type="ECO:0000313" key="3">
    <source>
        <dbReference type="Proteomes" id="UP000256388"/>
    </source>
</evidence>
<feature type="domain" description="N-acetyltransferase" evidence="1">
    <location>
        <begin position="8"/>
        <end position="192"/>
    </location>
</feature>
<dbReference type="EMBL" id="QUMS01000003">
    <property type="protein sequence ID" value="REG07142.1"/>
    <property type="molecule type" value="Genomic_DNA"/>
</dbReference>
<accession>A0A347ZVW5</accession>
<dbReference type="SUPFAM" id="SSF55729">
    <property type="entry name" value="Acyl-CoA N-acyltransferases (Nat)"/>
    <property type="match status" value="1"/>
</dbReference>
<sequence>MKITMDSLDFYPLTPQRWDDFIELFNTSSVCRACCCMFWRETRQEFGVNCRNKGEGNRQAMRALVDSGMVPGILGYRENAPLVWCSIAPREDYASLERSLTLKRLDGQPVWSIVCFYIAKSARNSGLMTAAIRAAVEYARQNGARIVEAYPKDVHTRRSSDDLYMGNLSAFLKAGFVELETRGTHKFVRLSL</sequence>
<keyword evidence="3" id="KW-1185">Reference proteome</keyword>
<reference evidence="2 3" key="1">
    <citation type="submission" date="2018-08" db="EMBL/GenBank/DDBJ databases">
        <title>Genomic Encyclopedia of Type Strains, Phase IV (KMG-IV): sequencing the most valuable type-strain genomes for metagenomic binning, comparative biology and taxonomic classification.</title>
        <authorList>
            <person name="Goeker M."/>
        </authorList>
    </citation>
    <scope>NUCLEOTIDE SEQUENCE [LARGE SCALE GENOMIC DNA]</scope>
    <source>
        <strain evidence="2 3">DSM 23923</strain>
    </source>
</reference>
<gene>
    <name evidence="2" type="ORF">DFR64_2346</name>
</gene>
<evidence type="ECO:0000259" key="1">
    <source>
        <dbReference type="PROSITE" id="PS51186"/>
    </source>
</evidence>
<dbReference type="AlphaFoldDB" id="A0A347ZVW5"/>
<organism evidence="2 3">
    <name type="scientific">Pelolinea submarina</name>
    <dbReference type="NCBI Taxonomy" id="913107"/>
    <lineage>
        <taxon>Bacteria</taxon>
        <taxon>Bacillati</taxon>
        <taxon>Chloroflexota</taxon>
        <taxon>Anaerolineae</taxon>
        <taxon>Anaerolineales</taxon>
        <taxon>Anaerolineaceae</taxon>
        <taxon>Pelolinea</taxon>
    </lineage>
</organism>
<dbReference type="Gene3D" id="3.40.630.30">
    <property type="match status" value="1"/>
</dbReference>
<protein>
    <submittedName>
        <fullName evidence="2">Acetyltransferase (GNAT) family protein</fullName>
    </submittedName>
</protein>
<keyword evidence="2" id="KW-0808">Transferase</keyword>
<evidence type="ECO:0000313" key="2">
    <source>
        <dbReference type="EMBL" id="REG07142.1"/>
    </source>
</evidence>
<dbReference type="OrthoDB" id="162220at2"/>
<dbReference type="PROSITE" id="PS51186">
    <property type="entry name" value="GNAT"/>
    <property type="match status" value="1"/>
</dbReference>
<name>A0A347ZVW5_9CHLR</name>
<dbReference type="RefSeq" id="WP_116225619.1">
    <property type="nucleotide sequence ID" value="NZ_AP018437.1"/>
</dbReference>
<dbReference type="Pfam" id="PF00583">
    <property type="entry name" value="Acetyltransf_1"/>
    <property type="match status" value="1"/>
</dbReference>
<comment type="caution">
    <text evidence="2">The sequence shown here is derived from an EMBL/GenBank/DDBJ whole genome shotgun (WGS) entry which is preliminary data.</text>
</comment>
<dbReference type="InterPro" id="IPR000182">
    <property type="entry name" value="GNAT_dom"/>
</dbReference>
<dbReference type="GO" id="GO:0016747">
    <property type="term" value="F:acyltransferase activity, transferring groups other than amino-acyl groups"/>
    <property type="evidence" value="ECO:0007669"/>
    <property type="project" value="InterPro"/>
</dbReference>
<proteinExistence type="predicted"/>
<dbReference type="InterPro" id="IPR016181">
    <property type="entry name" value="Acyl_CoA_acyltransferase"/>
</dbReference>